<dbReference type="EMBL" id="JAPFFF010000001">
    <property type="protein sequence ID" value="KAK8898207.1"/>
    <property type="molecule type" value="Genomic_DNA"/>
</dbReference>
<keyword evidence="2" id="KW-1185">Reference proteome</keyword>
<dbReference type="Gene3D" id="3.40.50.450">
    <property type="match status" value="1"/>
</dbReference>
<protein>
    <recommendedName>
        <fullName evidence="3">Nucleoside 2-deoxyribosyltransferase</fullName>
    </recommendedName>
</protein>
<gene>
    <name evidence="1" type="ORF">M9Y10_000482</name>
</gene>
<comment type="caution">
    <text evidence="1">The sequence shown here is derived from an EMBL/GenBank/DDBJ whole genome shotgun (WGS) entry which is preliminary data.</text>
</comment>
<dbReference type="InterPro" id="IPR051239">
    <property type="entry name" value="2'-dNMP_N-hydrolase"/>
</dbReference>
<accession>A0ABR2L4C2</accession>
<dbReference type="PANTHER" id="PTHR15364:SF0">
    <property type="entry name" value="2'-DEOXYNUCLEOSIDE 5'-PHOSPHATE N-HYDROLASE 1"/>
    <property type="match status" value="1"/>
</dbReference>
<evidence type="ECO:0000313" key="1">
    <source>
        <dbReference type="EMBL" id="KAK8898207.1"/>
    </source>
</evidence>
<evidence type="ECO:0000313" key="2">
    <source>
        <dbReference type="Proteomes" id="UP001470230"/>
    </source>
</evidence>
<dbReference type="SUPFAM" id="SSF52309">
    <property type="entry name" value="N-(deoxy)ribosyltransferase-like"/>
    <property type="match status" value="1"/>
</dbReference>
<name>A0ABR2L4C2_9EUKA</name>
<dbReference type="PANTHER" id="PTHR15364">
    <property type="entry name" value="2'-DEOXYNUCLEOSIDE 5'-PHOSPHATE N-HYDROLASE 1"/>
    <property type="match status" value="1"/>
</dbReference>
<reference evidence="1 2" key="1">
    <citation type="submission" date="2024-04" db="EMBL/GenBank/DDBJ databases">
        <title>Tritrichomonas musculus Genome.</title>
        <authorList>
            <person name="Alves-Ferreira E."/>
            <person name="Grigg M."/>
            <person name="Lorenzi H."/>
            <person name="Galac M."/>
        </authorList>
    </citation>
    <scope>NUCLEOTIDE SEQUENCE [LARGE SCALE GENOMIC DNA]</scope>
    <source>
        <strain evidence="1 2">EAF2021</strain>
    </source>
</reference>
<evidence type="ECO:0008006" key="3">
    <source>
        <dbReference type="Google" id="ProtNLM"/>
    </source>
</evidence>
<proteinExistence type="predicted"/>
<dbReference type="Pfam" id="PF05014">
    <property type="entry name" value="Nuc_deoxyrib_tr"/>
    <property type="match status" value="1"/>
</dbReference>
<dbReference type="InterPro" id="IPR007710">
    <property type="entry name" value="Nucleoside_deoxyribTrfase"/>
</dbReference>
<dbReference type="Proteomes" id="UP001470230">
    <property type="component" value="Unassembled WGS sequence"/>
</dbReference>
<sequence length="217" mass="24203">MIPKRIYFAGDLFDHKHIVGNALLGQKIDQLSNGKYLVDLPQNKELPAGRSTIIRDSDLQHLLSSDVALFNFDGTDLDSGTVVEFCYAKMCDIPSVLFRSDFRLAGDQSKDGDPWNVMASGYPRTKKVAVNALGLYKELMKENVGEQIDLYETKLATMIIEALDEVCKLPSLFEGSKEKAKEVYKWAIKTAGGTLDTLLPENELDNIINRKSQQGLI</sequence>
<organism evidence="1 2">
    <name type="scientific">Tritrichomonas musculus</name>
    <dbReference type="NCBI Taxonomy" id="1915356"/>
    <lineage>
        <taxon>Eukaryota</taxon>
        <taxon>Metamonada</taxon>
        <taxon>Parabasalia</taxon>
        <taxon>Tritrichomonadida</taxon>
        <taxon>Tritrichomonadidae</taxon>
        <taxon>Tritrichomonas</taxon>
    </lineage>
</organism>